<dbReference type="Proteomes" id="UP000461288">
    <property type="component" value="Unassembled WGS sequence"/>
</dbReference>
<dbReference type="EMBL" id="WTFN01000074">
    <property type="protein sequence ID" value="MWK58904.1"/>
    <property type="molecule type" value="Genomic_DNA"/>
</dbReference>
<gene>
    <name evidence="1" type="ORF">GO594_23215</name>
</gene>
<accession>A0A7X3HD96</accession>
<name>A0A7X3HD96_9GAMM</name>
<sequence>MPMPPLPRTFICPKCGWQRTTTPASDALRLNIDWFYCCPVCQHTELEARPASRTEIMRARLIQLFRNTRF</sequence>
<dbReference type="AlphaFoldDB" id="A0A7X3HD96"/>
<dbReference type="RefSeq" id="WP_160482187.1">
    <property type="nucleotide sequence ID" value="NZ_WTFN01000074.1"/>
</dbReference>
<protein>
    <submittedName>
        <fullName evidence="1">Uncharacterized protein</fullName>
    </submittedName>
</protein>
<evidence type="ECO:0000313" key="1">
    <source>
        <dbReference type="EMBL" id="MWK58904.1"/>
    </source>
</evidence>
<organism evidence="1 2">
    <name type="scientific">Metapseudomonas otitidis</name>
    <dbReference type="NCBI Taxonomy" id="319939"/>
    <lineage>
        <taxon>Bacteria</taxon>
        <taxon>Pseudomonadati</taxon>
        <taxon>Pseudomonadota</taxon>
        <taxon>Gammaproteobacteria</taxon>
        <taxon>Pseudomonadales</taxon>
        <taxon>Pseudomonadaceae</taxon>
        <taxon>Metapseudomonas</taxon>
    </lineage>
</organism>
<reference evidence="1 2" key="1">
    <citation type="submission" date="2019-12" db="EMBL/GenBank/DDBJ databases">
        <title>Draft genome sequence of Pseudomonas otitidis recovered from a chicken carcass.</title>
        <authorList>
            <person name="Vieira T.R."/>
            <person name="Oliviera E.F.C."/>
            <person name="Silva N.M.V."/>
            <person name="Sambrano G.E."/>
            <person name="Cibulski S.P."/>
            <person name="Cardoso M.R.I."/>
        </authorList>
    </citation>
    <scope>NUCLEOTIDE SEQUENCE [LARGE SCALE GENOMIC DNA]</scope>
    <source>
        <strain evidence="1 2">25_K</strain>
    </source>
</reference>
<proteinExistence type="predicted"/>
<evidence type="ECO:0000313" key="2">
    <source>
        <dbReference type="Proteomes" id="UP000461288"/>
    </source>
</evidence>
<comment type="caution">
    <text evidence="1">The sequence shown here is derived from an EMBL/GenBank/DDBJ whole genome shotgun (WGS) entry which is preliminary data.</text>
</comment>